<dbReference type="AlphaFoldDB" id="A0A7W5B5L0"/>
<dbReference type="InterPro" id="IPR051012">
    <property type="entry name" value="CellSynth/LPSAsmb/PSIAsmb"/>
</dbReference>
<evidence type="ECO:0000256" key="2">
    <source>
        <dbReference type="ARBA" id="ARBA00022803"/>
    </source>
</evidence>
<dbReference type="PROSITE" id="PS51257">
    <property type="entry name" value="PROKAR_LIPOPROTEIN"/>
    <property type="match status" value="1"/>
</dbReference>
<evidence type="ECO:0000313" key="7">
    <source>
        <dbReference type="Proteomes" id="UP000541535"/>
    </source>
</evidence>
<evidence type="ECO:0000256" key="1">
    <source>
        <dbReference type="ARBA" id="ARBA00022737"/>
    </source>
</evidence>
<accession>A0A7W5B5L0</accession>
<dbReference type="SUPFAM" id="SSF48452">
    <property type="entry name" value="TPR-like"/>
    <property type="match status" value="1"/>
</dbReference>
<sequence>MNTRTTCCSAMALAAMLLACSSAPPPLVEVAPPAGIGADGYYALGRSEHEAHHAPQARRAYGLALQIDPRHAHARNGLAVLLAEQGDYDGAIAQWRALLEDEPQLPLQDSALLLANLAYAYYLKNDAEAALQLLEKVCALQPANAQNWEKLAALLERTGQSARALQMMRQARMLRQHDIGQDYALARGSVPATALPAAVAGLASAWPELAEKTELHAVGPALVEVRRVPLQPAQAAQPAAAMPAAMPAAAAGVQARAEERPAAVLRLEISNGNGVQGMAAAMARRLRGNGVEVVRLSNVRPFAVRQTHIEYGEGRREAVAVLERRVGRGELPQAQQAPAQSKRVDIRLVLGRDLSAAPEIKKPSGPAGRQAP</sequence>
<proteinExistence type="predicted"/>
<dbReference type="PANTHER" id="PTHR45586">
    <property type="entry name" value="TPR REPEAT-CONTAINING PROTEIN PA4667"/>
    <property type="match status" value="1"/>
</dbReference>
<organism evidence="6 7">
    <name type="scientific">Pseudoduganella violacea</name>
    <dbReference type="NCBI Taxonomy" id="1715466"/>
    <lineage>
        <taxon>Bacteria</taxon>
        <taxon>Pseudomonadati</taxon>
        <taxon>Pseudomonadota</taxon>
        <taxon>Betaproteobacteria</taxon>
        <taxon>Burkholderiales</taxon>
        <taxon>Oxalobacteraceae</taxon>
        <taxon>Telluria group</taxon>
        <taxon>Pseudoduganella</taxon>
    </lineage>
</organism>
<dbReference type="SMART" id="SM00028">
    <property type="entry name" value="TPR"/>
    <property type="match status" value="4"/>
</dbReference>
<protein>
    <submittedName>
        <fullName evidence="6">Tetratricopeptide (TPR) repeat protein</fullName>
    </submittedName>
</protein>
<dbReference type="PROSITE" id="PS50005">
    <property type="entry name" value="TPR"/>
    <property type="match status" value="2"/>
</dbReference>
<reference evidence="6 7" key="1">
    <citation type="submission" date="2020-08" db="EMBL/GenBank/DDBJ databases">
        <title>Genomic Encyclopedia of Type Strains, Phase III (KMG-III): the genomes of soil and plant-associated and newly described type strains.</title>
        <authorList>
            <person name="Whitman W."/>
        </authorList>
    </citation>
    <scope>NUCLEOTIDE SEQUENCE [LARGE SCALE GENOMIC DNA]</scope>
    <source>
        <strain evidence="6 7">CECT 8897</strain>
    </source>
</reference>
<dbReference type="InterPro" id="IPR027381">
    <property type="entry name" value="LytR/CpsA/Psr_C"/>
</dbReference>
<feature type="repeat" description="TPR" evidence="3">
    <location>
        <begin position="111"/>
        <end position="144"/>
    </location>
</feature>
<dbReference type="RefSeq" id="WP_183439010.1">
    <property type="nucleotide sequence ID" value="NZ_JACHXD010000001.1"/>
</dbReference>
<keyword evidence="2 3" id="KW-0802">TPR repeat</keyword>
<feature type="domain" description="LytR/CpsA/Psr regulator C-terminal" evidence="5">
    <location>
        <begin position="266"/>
        <end position="353"/>
    </location>
</feature>
<evidence type="ECO:0000256" key="4">
    <source>
        <dbReference type="SAM" id="SignalP"/>
    </source>
</evidence>
<comment type="caution">
    <text evidence="6">The sequence shown here is derived from an EMBL/GenBank/DDBJ whole genome shotgun (WGS) entry which is preliminary data.</text>
</comment>
<gene>
    <name evidence="6" type="ORF">FHS03_000018</name>
</gene>
<dbReference type="PANTHER" id="PTHR45586:SF1">
    <property type="entry name" value="LIPOPOLYSACCHARIDE ASSEMBLY PROTEIN B"/>
    <property type="match status" value="1"/>
</dbReference>
<dbReference type="EMBL" id="JACHXD010000001">
    <property type="protein sequence ID" value="MBB3116999.1"/>
    <property type="molecule type" value="Genomic_DNA"/>
</dbReference>
<keyword evidence="7" id="KW-1185">Reference proteome</keyword>
<feature type="chain" id="PRO_5031344215" evidence="4">
    <location>
        <begin position="24"/>
        <end position="372"/>
    </location>
</feature>
<feature type="signal peptide" evidence="4">
    <location>
        <begin position="1"/>
        <end position="23"/>
    </location>
</feature>
<evidence type="ECO:0000256" key="3">
    <source>
        <dbReference type="PROSITE-ProRule" id="PRU00339"/>
    </source>
</evidence>
<dbReference type="Proteomes" id="UP000541535">
    <property type="component" value="Unassembled WGS sequence"/>
</dbReference>
<dbReference type="InterPro" id="IPR019734">
    <property type="entry name" value="TPR_rpt"/>
</dbReference>
<dbReference type="Gene3D" id="3.30.70.2390">
    <property type="match status" value="1"/>
</dbReference>
<dbReference type="Pfam" id="PF13399">
    <property type="entry name" value="LytR_C"/>
    <property type="match status" value="1"/>
</dbReference>
<evidence type="ECO:0000259" key="5">
    <source>
        <dbReference type="Pfam" id="PF13399"/>
    </source>
</evidence>
<evidence type="ECO:0000313" key="6">
    <source>
        <dbReference type="EMBL" id="MBB3116999.1"/>
    </source>
</evidence>
<dbReference type="Pfam" id="PF13432">
    <property type="entry name" value="TPR_16"/>
    <property type="match status" value="1"/>
</dbReference>
<dbReference type="Gene3D" id="1.25.40.10">
    <property type="entry name" value="Tetratricopeptide repeat domain"/>
    <property type="match status" value="1"/>
</dbReference>
<name>A0A7W5B5L0_9BURK</name>
<dbReference type="InterPro" id="IPR011990">
    <property type="entry name" value="TPR-like_helical_dom_sf"/>
</dbReference>
<feature type="repeat" description="TPR" evidence="3">
    <location>
        <begin position="38"/>
        <end position="71"/>
    </location>
</feature>
<keyword evidence="1" id="KW-0677">Repeat</keyword>
<keyword evidence="4" id="KW-0732">Signal</keyword>